<evidence type="ECO:0000313" key="3">
    <source>
        <dbReference type="EMBL" id="KAK9719961.1"/>
    </source>
</evidence>
<keyword evidence="2" id="KW-1133">Transmembrane helix</keyword>
<gene>
    <name evidence="3" type="ORF">K7432_004479</name>
</gene>
<keyword evidence="2" id="KW-0472">Membrane</keyword>
<feature type="region of interest" description="Disordered" evidence="1">
    <location>
        <begin position="169"/>
        <end position="190"/>
    </location>
</feature>
<proteinExistence type="predicted"/>
<sequence>MPVLEVVGGLIGAAIVCSMVVRKVHIKKQKAKVNKMTKALWKRRKFIYGSPRVTPVTSTGANTTTANNDETGQTLANVNYYPSASAMVTPNIILPPIHFRSNHHYPQFSSNIPIADLPTMSQTASAREFVACNGNLPRENVNHFELQSLPPPTPPASALYREIPSAPSLAESENMEQEYPELSTSTFSSQLPSAPTLDHFELSESIATTTISKECLVG</sequence>
<protein>
    <submittedName>
        <fullName evidence="3">Uncharacterized protein</fullName>
    </submittedName>
</protein>
<dbReference type="EMBL" id="JASJQH010007030">
    <property type="protein sequence ID" value="KAK9719961.1"/>
    <property type="molecule type" value="Genomic_DNA"/>
</dbReference>
<keyword evidence="4" id="KW-1185">Reference proteome</keyword>
<accession>A0ABR2W4L5</accession>
<evidence type="ECO:0000256" key="1">
    <source>
        <dbReference type="SAM" id="MobiDB-lite"/>
    </source>
</evidence>
<organism evidence="3 4">
    <name type="scientific">Basidiobolus ranarum</name>
    <dbReference type="NCBI Taxonomy" id="34480"/>
    <lineage>
        <taxon>Eukaryota</taxon>
        <taxon>Fungi</taxon>
        <taxon>Fungi incertae sedis</taxon>
        <taxon>Zoopagomycota</taxon>
        <taxon>Entomophthoromycotina</taxon>
        <taxon>Basidiobolomycetes</taxon>
        <taxon>Basidiobolales</taxon>
        <taxon>Basidiobolaceae</taxon>
        <taxon>Basidiobolus</taxon>
    </lineage>
</organism>
<dbReference type="Proteomes" id="UP001479436">
    <property type="component" value="Unassembled WGS sequence"/>
</dbReference>
<reference evidence="3 4" key="1">
    <citation type="submission" date="2023-04" db="EMBL/GenBank/DDBJ databases">
        <title>Genome of Basidiobolus ranarum AG-B5.</title>
        <authorList>
            <person name="Stajich J.E."/>
            <person name="Carter-House D."/>
            <person name="Gryganskyi A."/>
        </authorList>
    </citation>
    <scope>NUCLEOTIDE SEQUENCE [LARGE SCALE GENOMIC DNA]</scope>
    <source>
        <strain evidence="3 4">AG-B5</strain>
    </source>
</reference>
<feature type="transmembrane region" description="Helical" evidence="2">
    <location>
        <begin position="6"/>
        <end position="26"/>
    </location>
</feature>
<evidence type="ECO:0000313" key="4">
    <source>
        <dbReference type="Proteomes" id="UP001479436"/>
    </source>
</evidence>
<name>A0ABR2W4L5_9FUNG</name>
<keyword evidence="2" id="KW-0812">Transmembrane</keyword>
<evidence type="ECO:0000256" key="2">
    <source>
        <dbReference type="SAM" id="Phobius"/>
    </source>
</evidence>
<comment type="caution">
    <text evidence="3">The sequence shown here is derived from an EMBL/GenBank/DDBJ whole genome shotgun (WGS) entry which is preliminary data.</text>
</comment>